<dbReference type="Pfam" id="PF07690">
    <property type="entry name" value="MFS_1"/>
    <property type="match status" value="1"/>
</dbReference>
<comment type="caution">
    <text evidence="8">The sequence shown here is derived from an EMBL/GenBank/DDBJ whole genome shotgun (WGS) entry which is preliminary data.</text>
</comment>
<feature type="transmembrane region" description="Helical" evidence="7">
    <location>
        <begin position="256"/>
        <end position="277"/>
    </location>
</feature>
<keyword evidence="5 7" id="KW-1133">Transmembrane helix</keyword>
<feature type="transmembrane region" description="Helical" evidence="7">
    <location>
        <begin position="48"/>
        <end position="69"/>
    </location>
</feature>
<dbReference type="Proteomes" id="UP001589867">
    <property type="component" value="Unassembled WGS sequence"/>
</dbReference>
<reference evidence="8 9" key="1">
    <citation type="submission" date="2024-09" db="EMBL/GenBank/DDBJ databases">
        <authorList>
            <person name="Sun Q."/>
            <person name="Mori K."/>
        </authorList>
    </citation>
    <scope>NUCLEOTIDE SEQUENCE [LARGE SCALE GENOMIC DNA]</scope>
    <source>
        <strain evidence="8 9">TBRC 3947</strain>
    </source>
</reference>
<evidence type="ECO:0000313" key="9">
    <source>
        <dbReference type="Proteomes" id="UP001589867"/>
    </source>
</evidence>
<proteinExistence type="predicted"/>
<keyword evidence="9" id="KW-1185">Reference proteome</keyword>
<feature type="transmembrane region" description="Helical" evidence="7">
    <location>
        <begin position="168"/>
        <end position="188"/>
    </location>
</feature>
<evidence type="ECO:0000256" key="6">
    <source>
        <dbReference type="ARBA" id="ARBA00023136"/>
    </source>
</evidence>
<sequence>MAATVPWRRTFMIFWIGQFVALTGLALAMFSLGVYVYRLSDSPTTLGIAFAVPIIPFIVASPIGGVLVDRWGPKRALLVSNALGLGNVLVVALFHAIGTFEAGRVLLFLWAAAAIKAMHLAAFEAATVFLVPKRSLARANGLRMFLTGAGALVGPVVSIPLLDAANVLGVILIGSLSFALSLVTLGLVRIPDIQRDRVGASAGTSFAGEFRDAWRYITARPGLVAVMACLIAISAATGSAELLTTQLTLSFTTEEALSVVLLSGAFGLAVGTVAMLVWGGPKRLSSGLFSFSMLFAGAMLVSGLRPNVLLLSVAAFLFMGSTPILIGTVKTLWQLKVRPELLGRTAALSNLLVDVPYMLANILMGFAAGLAFVPLVGEDEVRVPVLEALLGAGPGRGYALQMMVVGLVVATCVILAYRSPRMRNVEEELPDVTPEDVEAGVETTPEVVKPAVR</sequence>
<gene>
    <name evidence="8" type="ORF">ACFFIA_08005</name>
</gene>
<keyword evidence="6 7" id="KW-0472">Membrane</keyword>
<feature type="transmembrane region" description="Helical" evidence="7">
    <location>
        <begin position="354"/>
        <end position="377"/>
    </location>
</feature>
<dbReference type="InterPro" id="IPR036259">
    <property type="entry name" value="MFS_trans_sf"/>
</dbReference>
<feature type="transmembrane region" description="Helical" evidence="7">
    <location>
        <begin position="223"/>
        <end position="244"/>
    </location>
</feature>
<name>A0ABV6LZ52_9ACTN</name>
<keyword evidence="2" id="KW-0813">Transport</keyword>
<accession>A0ABV6LZ52</accession>
<feature type="transmembrane region" description="Helical" evidence="7">
    <location>
        <begin position="308"/>
        <end position="333"/>
    </location>
</feature>
<keyword evidence="3" id="KW-1003">Cell membrane</keyword>
<evidence type="ECO:0000256" key="5">
    <source>
        <dbReference type="ARBA" id="ARBA00022989"/>
    </source>
</evidence>
<dbReference type="CDD" id="cd06173">
    <property type="entry name" value="MFS_MefA_like"/>
    <property type="match status" value="1"/>
</dbReference>
<feature type="transmembrane region" description="Helical" evidence="7">
    <location>
        <begin position="144"/>
        <end position="162"/>
    </location>
</feature>
<feature type="transmembrane region" description="Helical" evidence="7">
    <location>
        <begin position="397"/>
        <end position="417"/>
    </location>
</feature>
<dbReference type="EMBL" id="JBHLUH010000009">
    <property type="protein sequence ID" value="MFC0527599.1"/>
    <property type="molecule type" value="Genomic_DNA"/>
</dbReference>
<dbReference type="PANTHER" id="PTHR43266:SF2">
    <property type="entry name" value="MAJOR FACILITATOR SUPERFAMILY (MFS) PROFILE DOMAIN-CONTAINING PROTEIN"/>
    <property type="match status" value="1"/>
</dbReference>
<evidence type="ECO:0000256" key="3">
    <source>
        <dbReference type="ARBA" id="ARBA00022475"/>
    </source>
</evidence>
<comment type="subcellular location">
    <subcellularLocation>
        <location evidence="1">Cell membrane</location>
        <topology evidence="1">Multi-pass membrane protein</topology>
    </subcellularLocation>
</comment>
<evidence type="ECO:0000313" key="8">
    <source>
        <dbReference type="EMBL" id="MFC0527599.1"/>
    </source>
</evidence>
<feature type="transmembrane region" description="Helical" evidence="7">
    <location>
        <begin position="12"/>
        <end position="36"/>
    </location>
</feature>
<evidence type="ECO:0000256" key="2">
    <source>
        <dbReference type="ARBA" id="ARBA00022448"/>
    </source>
</evidence>
<dbReference type="Gene3D" id="1.20.1250.20">
    <property type="entry name" value="MFS general substrate transporter like domains"/>
    <property type="match status" value="1"/>
</dbReference>
<dbReference type="InterPro" id="IPR011701">
    <property type="entry name" value="MFS"/>
</dbReference>
<feature type="transmembrane region" description="Helical" evidence="7">
    <location>
        <begin position="284"/>
        <end position="302"/>
    </location>
</feature>
<dbReference type="SUPFAM" id="SSF103473">
    <property type="entry name" value="MFS general substrate transporter"/>
    <property type="match status" value="1"/>
</dbReference>
<organism evidence="8 9">
    <name type="scientific">Phytohabitans kaempferiae</name>
    <dbReference type="NCBI Taxonomy" id="1620943"/>
    <lineage>
        <taxon>Bacteria</taxon>
        <taxon>Bacillati</taxon>
        <taxon>Actinomycetota</taxon>
        <taxon>Actinomycetes</taxon>
        <taxon>Micromonosporales</taxon>
        <taxon>Micromonosporaceae</taxon>
    </lineage>
</organism>
<feature type="transmembrane region" description="Helical" evidence="7">
    <location>
        <begin position="76"/>
        <end position="97"/>
    </location>
</feature>
<evidence type="ECO:0000256" key="1">
    <source>
        <dbReference type="ARBA" id="ARBA00004651"/>
    </source>
</evidence>
<feature type="transmembrane region" description="Helical" evidence="7">
    <location>
        <begin position="109"/>
        <end position="132"/>
    </location>
</feature>
<evidence type="ECO:0000256" key="7">
    <source>
        <dbReference type="SAM" id="Phobius"/>
    </source>
</evidence>
<keyword evidence="4 7" id="KW-0812">Transmembrane</keyword>
<dbReference type="RefSeq" id="WP_377247815.1">
    <property type="nucleotide sequence ID" value="NZ_JBHLUH010000009.1"/>
</dbReference>
<evidence type="ECO:0000256" key="4">
    <source>
        <dbReference type="ARBA" id="ARBA00022692"/>
    </source>
</evidence>
<dbReference type="PANTHER" id="PTHR43266">
    <property type="entry name" value="MACROLIDE-EFFLUX PROTEIN"/>
    <property type="match status" value="1"/>
</dbReference>
<protein>
    <submittedName>
        <fullName evidence="8">MFS transporter</fullName>
    </submittedName>
</protein>